<reference evidence="1" key="2">
    <citation type="journal article" date="2022" name="New Phytol.">
        <title>Evolutionary transition to the ectomycorrhizal habit in the genomes of a hyperdiverse lineage of mushroom-forming fungi.</title>
        <authorList>
            <person name="Looney B."/>
            <person name="Miyauchi S."/>
            <person name="Morin E."/>
            <person name="Drula E."/>
            <person name="Courty P.E."/>
            <person name="Kohler A."/>
            <person name="Kuo A."/>
            <person name="LaButti K."/>
            <person name="Pangilinan J."/>
            <person name="Lipzen A."/>
            <person name="Riley R."/>
            <person name="Andreopoulos W."/>
            <person name="He G."/>
            <person name="Johnson J."/>
            <person name="Nolan M."/>
            <person name="Tritt A."/>
            <person name="Barry K.W."/>
            <person name="Grigoriev I.V."/>
            <person name="Nagy L.G."/>
            <person name="Hibbett D."/>
            <person name="Henrissat B."/>
            <person name="Matheny P.B."/>
            <person name="Labbe J."/>
            <person name="Martin F.M."/>
        </authorList>
    </citation>
    <scope>NUCLEOTIDE SEQUENCE</scope>
    <source>
        <strain evidence="1">FP105234-sp</strain>
    </source>
</reference>
<protein>
    <submittedName>
        <fullName evidence="1">Uncharacterized protein</fullName>
    </submittedName>
</protein>
<reference evidence="1" key="1">
    <citation type="submission" date="2021-02" db="EMBL/GenBank/DDBJ databases">
        <authorList>
            <consortium name="DOE Joint Genome Institute"/>
            <person name="Ahrendt S."/>
            <person name="Looney B.P."/>
            <person name="Miyauchi S."/>
            <person name="Morin E."/>
            <person name="Drula E."/>
            <person name="Courty P.E."/>
            <person name="Chicoki N."/>
            <person name="Fauchery L."/>
            <person name="Kohler A."/>
            <person name="Kuo A."/>
            <person name="Labutti K."/>
            <person name="Pangilinan J."/>
            <person name="Lipzen A."/>
            <person name="Riley R."/>
            <person name="Andreopoulos W."/>
            <person name="He G."/>
            <person name="Johnson J."/>
            <person name="Barry K.W."/>
            <person name="Grigoriev I.V."/>
            <person name="Nagy L."/>
            <person name="Hibbett D."/>
            <person name="Henrissat B."/>
            <person name="Matheny P.B."/>
            <person name="Labbe J."/>
            <person name="Martin F."/>
        </authorList>
    </citation>
    <scope>NUCLEOTIDE SEQUENCE</scope>
    <source>
        <strain evidence="1">FP105234-sp</strain>
    </source>
</reference>
<comment type="caution">
    <text evidence="1">The sequence shown here is derived from an EMBL/GenBank/DDBJ whole genome shotgun (WGS) entry which is preliminary data.</text>
</comment>
<evidence type="ECO:0000313" key="1">
    <source>
        <dbReference type="EMBL" id="KAI0045914.1"/>
    </source>
</evidence>
<name>A0ACB8RPI7_9AGAM</name>
<gene>
    <name evidence="1" type="ORF">FA95DRAFT_1560699</name>
</gene>
<evidence type="ECO:0000313" key="2">
    <source>
        <dbReference type="Proteomes" id="UP000814033"/>
    </source>
</evidence>
<sequence length="162" mass="18648">MITGPIDVPAAPPPSITVVVSIGGEPVASLVSHADEETDEEDYDHLMESYYETLDDIEDTVAEIEPMVREVREALSKPEDILDGQVELRKAFLSEYEELEKLLVHGPNDPDPDEAQRVVDAYRFFLRCTLRDFVLARVWWQREQEKRAERQQYYLQKLAGPQ</sequence>
<dbReference type="Proteomes" id="UP000814033">
    <property type="component" value="Unassembled WGS sequence"/>
</dbReference>
<keyword evidence="2" id="KW-1185">Reference proteome</keyword>
<dbReference type="EMBL" id="MU275939">
    <property type="protein sequence ID" value="KAI0045914.1"/>
    <property type="molecule type" value="Genomic_DNA"/>
</dbReference>
<organism evidence="1 2">
    <name type="scientific">Auriscalpium vulgare</name>
    <dbReference type="NCBI Taxonomy" id="40419"/>
    <lineage>
        <taxon>Eukaryota</taxon>
        <taxon>Fungi</taxon>
        <taxon>Dikarya</taxon>
        <taxon>Basidiomycota</taxon>
        <taxon>Agaricomycotina</taxon>
        <taxon>Agaricomycetes</taxon>
        <taxon>Russulales</taxon>
        <taxon>Auriscalpiaceae</taxon>
        <taxon>Auriscalpium</taxon>
    </lineage>
</organism>
<accession>A0ACB8RPI7</accession>
<proteinExistence type="predicted"/>